<dbReference type="EMBL" id="JBBPBN010000103">
    <property type="protein sequence ID" value="KAK8979156.1"/>
    <property type="molecule type" value="Genomic_DNA"/>
</dbReference>
<accession>A0ABR2NST1</accession>
<evidence type="ECO:0000256" key="1">
    <source>
        <dbReference type="SAM" id="MobiDB-lite"/>
    </source>
</evidence>
<organism evidence="2 3">
    <name type="scientific">Hibiscus sabdariffa</name>
    <name type="common">roselle</name>
    <dbReference type="NCBI Taxonomy" id="183260"/>
    <lineage>
        <taxon>Eukaryota</taxon>
        <taxon>Viridiplantae</taxon>
        <taxon>Streptophyta</taxon>
        <taxon>Embryophyta</taxon>
        <taxon>Tracheophyta</taxon>
        <taxon>Spermatophyta</taxon>
        <taxon>Magnoliopsida</taxon>
        <taxon>eudicotyledons</taxon>
        <taxon>Gunneridae</taxon>
        <taxon>Pentapetalae</taxon>
        <taxon>rosids</taxon>
        <taxon>malvids</taxon>
        <taxon>Malvales</taxon>
        <taxon>Malvaceae</taxon>
        <taxon>Malvoideae</taxon>
        <taxon>Hibiscus</taxon>
    </lineage>
</organism>
<reference evidence="2 3" key="1">
    <citation type="journal article" date="2024" name="G3 (Bethesda)">
        <title>Genome assembly of Hibiscus sabdariffa L. provides insights into metabolisms of medicinal natural products.</title>
        <authorList>
            <person name="Kim T."/>
        </authorList>
    </citation>
    <scope>NUCLEOTIDE SEQUENCE [LARGE SCALE GENOMIC DNA]</scope>
    <source>
        <strain evidence="2">TK-2024</strain>
        <tissue evidence="2">Old leaves</tissue>
    </source>
</reference>
<feature type="compositionally biased region" description="Acidic residues" evidence="1">
    <location>
        <begin position="19"/>
        <end position="32"/>
    </location>
</feature>
<sequence>MDCCGSKWGFRSTTMSLRDEDEVENEIQEPEQDPVHNPDLGCVNPTPVSLGMNLAAALATERHCGHRTNRKGRQLVTPISTATTKQKRNTMVAKITMVSTWRIRRVPSKSRVRFIVWIIWASMKMKGKLIIMGSCLGNFVD</sequence>
<gene>
    <name evidence="2" type="ORF">V6N11_009367</name>
</gene>
<dbReference type="Proteomes" id="UP001396334">
    <property type="component" value="Unassembled WGS sequence"/>
</dbReference>
<keyword evidence="3" id="KW-1185">Reference proteome</keyword>
<protein>
    <submittedName>
        <fullName evidence="2">Uncharacterized protein</fullName>
    </submittedName>
</protein>
<evidence type="ECO:0000313" key="2">
    <source>
        <dbReference type="EMBL" id="KAK8979156.1"/>
    </source>
</evidence>
<feature type="region of interest" description="Disordered" evidence="1">
    <location>
        <begin position="15"/>
        <end position="42"/>
    </location>
</feature>
<name>A0ABR2NST1_9ROSI</name>
<evidence type="ECO:0000313" key="3">
    <source>
        <dbReference type="Proteomes" id="UP001396334"/>
    </source>
</evidence>
<proteinExistence type="predicted"/>
<comment type="caution">
    <text evidence="2">The sequence shown here is derived from an EMBL/GenBank/DDBJ whole genome shotgun (WGS) entry which is preliminary data.</text>
</comment>